<dbReference type="EMBL" id="JACHIO010000016">
    <property type="protein sequence ID" value="MBB5065411.1"/>
    <property type="molecule type" value="Genomic_DNA"/>
</dbReference>
<evidence type="ECO:0008006" key="4">
    <source>
        <dbReference type="Google" id="ProtNLM"/>
    </source>
</evidence>
<dbReference type="RefSeq" id="WP_184258070.1">
    <property type="nucleotide sequence ID" value="NZ_JACHIO010000016.1"/>
</dbReference>
<name>A0A7W7ZUA0_9BACT</name>
<protein>
    <recommendedName>
        <fullName evidence="4">Lipoprotein</fullName>
    </recommendedName>
</protein>
<evidence type="ECO:0000256" key="1">
    <source>
        <dbReference type="SAM" id="MobiDB-lite"/>
    </source>
</evidence>
<organism evidence="2 3">
    <name type="scientific">Granulicella mallensis</name>
    <dbReference type="NCBI Taxonomy" id="940614"/>
    <lineage>
        <taxon>Bacteria</taxon>
        <taxon>Pseudomonadati</taxon>
        <taxon>Acidobacteriota</taxon>
        <taxon>Terriglobia</taxon>
        <taxon>Terriglobales</taxon>
        <taxon>Acidobacteriaceae</taxon>
        <taxon>Granulicella</taxon>
    </lineage>
</organism>
<feature type="compositionally biased region" description="Polar residues" evidence="1">
    <location>
        <begin position="188"/>
        <end position="202"/>
    </location>
</feature>
<evidence type="ECO:0000313" key="2">
    <source>
        <dbReference type="EMBL" id="MBB5065411.1"/>
    </source>
</evidence>
<reference evidence="2 3" key="1">
    <citation type="submission" date="2020-08" db="EMBL/GenBank/DDBJ databases">
        <title>Genomic Encyclopedia of Type Strains, Phase IV (KMG-V): Genome sequencing to study the core and pangenomes of soil and plant-associated prokaryotes.</title>
        <authorList>
            <person name="Whitman W."/>
        </authorList>
    </citation>
    <scope>NUCLEOTIDE SEQUENCE [LARGE SCALE GENOMIC DNA]</scope>
    <source>
        <strain evidence="2 3">X5P3</strain>
    </source>
</reference>
<gene>
    <name evidence="2" type="ORF">HDF15_003779</name>
</gene>
<comment type="caution">
    <text evidence="2">The sequence shown here is derived from an EMBL/GenBank/DDBJ whole genome shotgun (WGS) entry which is preliminary data.</text>
</comment>
<sequence length="211" mass="22543">MRNAFKAATILCAATLLSTGCKKTADNTLNYKSAIDTYYVAHPSCLWPQPIQFPAQVNTSDSSKTAPYDALFDQGLLTRNASEKKVLIVATKRVTNYDLSDKGRSAWTADTTQPGFGNFCYGHRTTQSIDSALPNSGQPGATTQVSYHFGFSGAPVWAQAAETQNAFPQVKDDLANGSATATLIDTNNGWQVQPPATNSQPVTGADGKIVE</sequence>
<feature type="region of interest" description="Disordered" evidence="1">
    <location>
        <begin position="188"/>
        <end position="211"/>
    </location>
</feature>
<dbReference type="Proteomes" id="UP000584867">
    <property type="component" value="Unassembled WGS sequence"/>
</dbReference>
<proteinExistence type="predicted"/>
<dbReference type="AlphaFoldDB" id="A0A7W7ZUA0"/>
<dbReference type="PROSITE" id="PS51257">
    <property type="entry name" value="PROKAR_LIPOPROTEIN"/>
    <property type="match status" value="1"/>
</dbReference>
<evidence type="ECO:0000313" key="3">
    <source>
        <dbReference type="Proteomes" id="UP000584867"/>
    </source>
</evidence>
<accession>A0A7W7ZUA0</accession>